<keyword evidence="1" id="KW-0472">Membrane</keyword>
<feature type="transmembrane region" description="Helical" evidence="1">
    <location>
        <begin position="73"/>
        <end position="100"/>
    </location>
</feature>
<protein>
    <submittedName>
        <fullName evidence="2">Uncharacterized protein</fullName>
    </submittedName>
</protein>
<gene>
    <name evidence="2" type="ORF">GCM10018772_02000</name>
</gene>
<keyword evidence="1" id="KW-1133">Transmembrane helix</keyword>
<name>A0A919A1F9_9ACTN</name>
<keyword evidence="1" id="KW-0812">Transmembrane</keyword>
<dbReference type="Proteomes" id="UP000630718">
    <property type="component" value="Unassembled WGS sequence"/>
</dbReference>
<dbReference type="EMBL" id="BNBI01000001">
    <property type="protein sequence ID" value="GHE83278.1"/>
    <property type="molecule type" value="Genomic_DNA"/>
</dbReference>
<comment type="caution">
    <text evidence="2">The sequence shown here is derived from an EMBL/GenBank/DDBJ whole genome shotgun (WGS) entry which is preliminary data.</text>
</comment>
<reference evidence="2" key="2">
    <citation type="submission" date="2020-09" db="EMBL/GenBank/DDBJ databases">
        <authorList>
            <person name="Sun Q."/>
            <person name="Ohkuma M."/>
        </authorList>
    </citation>
    <scope>NUCLEOTIDE SEQUENCE</scope>
    <source>
        <strain evidence="2">JCM 4477</strain>
    </source>
</reference>
<evidence type="ECO:0000256" key="1">
    <source>
        <dbReference type="SAM" id="Phobius"/>
    </source>
</evidence>
<evidence type="ECO:0000313" key="2">
    <source>
        <dbReference type="EMBL" id="GHE83278.1"/>
    </source>
</evidence>
<keyword evidence="3" id="KW-1185">Reference proteome</keyword>
<feature type="transmembrane region" description="Helical" evidence="1">
    <location>
        <begin position="44"/>
        <end position="67"/>
    </location>
</feature>
<dbReference type="AlphaFoldDB" id="A0A919A1F9"/>
<accession>A0A919A1F9</accession>
<feature type="transmembrane region" description="Helical" evidence="1">
    <location>
        <begin position="20"/>
        <end position="37"/>
    </location>
</feature>
<proteinExistence type="predicted"/>
<sequence length="107" mass="11563">MIVGIPLLFAYAQLPMPVGYYFFPLTFLTLLALYLPLALRWRELFAHVAGFAFGAALSLAGTVTALVTHSVGWTLAVVVAGPFAVMTVLVLFVLPVVGAVKRRRGRT</sequence>
<evidence type="ECO:0000313" key="3">
    <source>
        <dbReference type="Proteomes" id="UP000630718"/>
    </source>
</evidence>
<reference evidence="2" key="1">
    <citation type="journal article" date="2014" name="Int. J. Syst. Evol. Microbiol.">
        <title>Complete genome sequence of Corynebacterium casei LMG S-19264T (=DSM 44701T), isolated from a smear-ripened cheese.</title>
        <authorList>
            <consortium name="US DOE Joint Genome Institute (JGI-PGF)"/>
            <person name="Walter F."/>
            <person name="Albersmeier A."/>
            <person name="Kalinowski J."/>
            <person name="Ruckert C."/>
        </authorList>
    </citation>
    <scope>NUCLEOTIDE SEQUENCE</scope>
    <source>
        <strain evidence="2">JCM 4477</strain>
    </source>
</reference>
<organism evidence="2 3">
    <name type="scientific">Streptomyces fumanus</name>
    <dbReference type="NCBI Taxonomy" id="67302"/>
    <lineage>
        <taxon>Bacteria</taxon>
        <taxon>Bacillati</taxon>
        <taxon>Actinomycetota</taxon>
        <taxon>Actinomycetes</taxon>
        <taxon>Kitasatosporales</taxon>
        <taxon>Streptomycetaceae</taxon>
        <taxon>Streptomyces</taxon>
    </lineage>
</organism>